<proteinExistence type="predicted"/>
<dbReference type="Pfam" id="PF21926">
    <property type="entry name" value="FeeM"/>
    <property type="match status" value="1"/>
</dbReference>
<accession>A0ABU9CE53</accession>
<evidence type="ECO:0000259" key="2">
    <source>
        <dbReference type="Pfam" id="PF21926"/>
    </source>
</evidence>
<feature type="region of interest" description="Disordered" evidence="1">
    <location>
        <begin position="244"/>
        <end position="266"/>
    </location>
</feature>
<name>A0ABU9CE53_9BURK</name>
<protein>
    <submittedName>
        <fullName evidence="3">Long-chain N-acyl amino acid synthase</fullName>
    </submittedName>
</protein>
<dbReference type="Gene3D" id="3.40.630.30">
    <property type="match status" value="1"/>
</dbReference>
<sequence>MRWRPPSGSMLVQSPRIDLLPDGSAGPRRFKIKTADSQGRRGMVDSLLKNRYGWRGYKEVRLPTDQTVHRFTLVAVEDENTIGTITVAMDGSEAKLSVDDAFAPEVNALRAQNRKICEFTKLAVDPTVGTKRVLATLFHVAYIVAHRIRGFDTLLIEVNPRHVRYYERMLGFRVLASERMNRSVNAPAVLLGVDFSYVMTQIGEFAGQPERLATERSLYPGFMSLTEEAGVLSRMVAKQAQVQRARDEETAAPAPNTDFQASDLLT</sequence>
<organism evidence="3 4">
    <name type="scientific">Pseudaquabacterium inlustre</name>
    <dbReference type="NCBI Taxonomy" id="2984192"/>
    <lineage>
        <taxon>Bacteria</taxon>
        <taxon>Pseudomonadati</taxon>
        <taxon>Pseudomonadota</taxon>
        <taxon>Betaproteobacteria</taxon>
        <taxon>Burkholderiales</taxon>
        <taxon>Sphaerotilaceae</taxon>
        <taxon>Pseudaquabacterium</taxon>
    </lineage>
</organism>
<feature type="domain" description="N-acyl amino acid synthase FeeM catalytic core" evidence="2">
    <location>
        <begin position="46"/>
        <end position="194"/>
    </location>
</feature>
<evidence type="ECO:0000256" key="1">
    <source>
        <dbReference type="SAM" id="MobiDB-lite"/>
    </source>
</evidence>
<reference evidence="3 4" key="1">
    <citation type="submission" date="2024-04" db="EMBL/GenBank/DDBJ databases">
        <title>Novel species of the genus Ideonella isolated from streams.</title>
        <authorList>
            <person name="Lu H."/>
        </authorList>
    </citation>
    <scope>NUCLEOTIDE SEQUENCE [LARGE SCALE GENOMIC DNA]</scope>
    <source>
        <strain evidence="3 4">DXS22W</strain>
    </source>
</reference>
<dbReference type="InterPro" id="IPR054597">
    <property type="entry name" value="FeeM_cat"/>
</dbReference>
<comment type="caution">
    <text evidence="3">The sequence shown here is derived from an EMBL/GenBank/DDBJ whole genome shotgun (WGS) entry which is preliminary data.</text>
</comment>
<gene>
    <name evidence="3" type="ORF">AACH10_07905</name>
</gene>
<keyword evidence="4" id="KW-1185">Reference proteome</keyword>
<evidence type="ECO:0000313" key="4">
    <source>
        <dbReference type="Proteomes" id="UP001365405"/>
    </source>
</evidence>
<dbReference type="EMBL" id="JBBUTH010000003">
    <property type="protein sequence ID" value="MEK8050159.1"/>
    <property type="molecule type" value="Genomic_DNA"/>
</dbReference>
<dbReference type="InterPro" id="IPR016181">
    <property type="entry name" value="Acyl_CoA_acyltransferase"/>
</dbReference>
<feature type="compositionally biased region" description="Polar residues" evidence="1">
    <location>
        <begin position="257"/>
        <end position="266"/>
    </location>
</feature>
<dbReference type="RefSeq" id="WP_341409827.1">
    <property type="nucleotide sequence ID" value="NZ_JBBUTH010000003.1"/>
</dbReference>
<evidence type="ECO:0000313" key="3">
    <source>
        <dbReference type="EMBL" id="MEK8050159.1"/>
    </source>
</evidence>
<feature type="region of interest" description="Disordered" evidence="1">
    <location>
        <begin position="1"/>
        <end position="24"/>
    </location>
</feature>
<dbReference type="Proteomes" id="UP001365405">
    <property type="component" value="Unassembled WGS sequence"/>
</dbReference>
<dbReference type="SUPFAM" id="SSF55729">
    <property type="entry name" value="Acyl-CoA N-acyltransferases (Nat)"/>
    <property type="match status" value="1"/>
</dbReference>